<dbReference type="InterPro" id="IPR005579">
    <property type="entry name" value="Cgr1-like"/>
</dbReference>
<keyword evidence="6" id="KW-0175">Coiled coil</keyword>
<keyword evidence="11" id="KW-1185">Reference proteome</keyword>
<evidence type="ECO:0000256" key="3">
    <source>
        <dbReference type="ARBA" id="ARBA00007869"/>
    </source>
</evidence>
<dbReference type="GeneID" id="73467796"/>
<accession>A0A8J5QLI0</accession>
<name>A0A8J5QLI0_9ASCO</name>
<evidence type="ECO:0000256" key="5">
    <source>
        <dbReference type="ARBA" id="ARBA00022552"/>
    </source>
</evidence>
<evidence type="ECO:0000313" key="11">
    <source>
        <dbReference type="Proteomes" id="UP000694255"/>
    </source>
</evidence>
<feature type="region of interest" description="Disordered" evidence="9">
    <location>
        <begin position="1"/>
        <end position="35"/>
    </location>
</feature>
<organism evidence="10 11">
    <name type="scientific">[Candida] subhashii</name>
    <dbReference type="NCBI Taxonomy" id="561895"/>
    <lineage>
        <taxon>Eukaryota</taxon>
        <taxon>Fungi</taxon>
        <taxon>Dikarya</taxon>
        <taxon>Ascomycota</taxon>
        <taxon>Saccharomycotina</taxon>
        <taxon>Pichiomycetes</taxon>
        <taxon>Debaryomycetaceae</taxon>
        <taxon>Spathaspora</taxon>
    </lineage>
</organism>
<dbReference type="OrthoDB" id="3942380at2759"/>
<proteinExistence type="inferred from homology"/>
<sequence length="135" mass="16307">MSSSGNLPYNDIPKKYIDPIPVKDKGEGSRVNGKDWKMKKDAFRVKTLGVTKVTKPSSFKDRQQKKLQEEQYKTRLKELKEEKENTRKQRIEDLKRRREIKAEKERYERMAATMHAKKVERMRKREKRNKLLKER</sequence>
<comment type="similarity">
    <text evidence="3 8">Belongs to the CGR1 family.</text>
</comment>
<feature type="compositionally biased region" description="Basic and acidic residues" evidence="9">
    <location>
        <begin position="12"/>
        <end position="35"/>
    </location>
</feature>
<dbReference type="Pfam" id="PF03879">
    <property type="entry name" value="Cgr1"/>
    <property type="match status" value="1"/>
</dbReference>
<evidence type="ECO:0000256" key="8">
    <source>
        <dbReference type="RuleBase" id="RU363084"/>
    </source>
</evidence>
<evidence type="ECO:0000313" key="10">
    <source>
        <dbReference type="EMBL" id="KAG7665307.1"/>
    </source>
</evidence>
<evidence type="ECO:0000256" key="2">
    <source>
        <dbReference type="ARBA" id="ARBA00004604"/>
    </source>
</evidence>
<dbReference type="GO" id="GO:0006364">
    <property type="term" value="P:rRNA processing"/>
    <property type="evidence" value="ECO:0007669"/>
    <property type="project" value="UniProtKB-UniRule"/>
</dbReference>
<feature type="compositionally biased region" description="Basic residues" evidence="9">
    <location>
        <begin position="115"/>
        <end position="128"/>
    </location>
</feature>
<reference evidence="10 11" key="1">
    <citation type="journal article" date="2021" name="DNA Res.">
        <title>Genome analysis of Candida subhashii reveals its hybrid nature and dual mitochondrial genome conformations.</title>
        <authorList>
            <person name="Mixao V."/>
            <person name="Hegedusova E."/>
            <person name="Saus E."/>
            <person name="Pryszcz L.P."/>
            <person name="Cillingova A."/>
            <person name="Nosek J."/>
            <person name="Gabaldon T."/>
        </authorList>
    </citation>
    <scope>NUCLEOTIDE SEQUENCE [LARGE SCALE GENOMIC DNA]</scope>
    <source>
        <strain evidence="10 11">CBS 10753</strain>
    </source>
</reference>
<comment type="function">
    <text evidence="1 8">Involved in nucleolar integrity and required for processing of the pre-rRNA for the 60S ribosome subunit.</text>
</comment>
<feature type="region of interest" description="Disordered" evidence="9">
    <location>
        <begin position="112"/>
        <end position="135"/>
    </location>
</feature>
<comment type="caution">
    <text evidence="10">The sequence shown here is derived from an EMBL/GenBank/DDBJ whole genome shotgun (WGS) entry which is preliminary data.</text>
</comment>
<dbReference type="GO" id="GO:0005730">
    <property type="term" value="C:nucleolus"/>
    <property type="evidence" value="ECO:0007669"/>
    <property type="project" value="UniProtKB-SubCell"/>
</dbReference>
<dbReference type="RefSeq" id="XP_049265539.1">
    <property type="nucleotide sequence ID" value="XM_049410728.1"/>
</dbReference>
<dbReference type="EMBL" id="JAGSYN010000050">
    <property type="protein sequence ID" value="KAG7665307.1"/>
    <property type="molecule type" value="Genomic_DNA"/>
</dbReference>
<evidence type="ECO:0000256" key="1">
    <source>
        <dbReference type="ARBA" id="ARBA00004090"/>
    </source>
</evidence>
<dbReference type="AlphaFoldDB" id="A0A8J5QLI0"/>
<evidence type="ECO:0000256" key="6">
    <source>
        <dbReference type="ARBA" id="ARBA00023054"/>
    </source>
</evidence>
<evidence type="ECO:0000256" key="4">
    <source>
        <dbReference type="ARBA" id="ARBA00022517"/>
    </source>
</evidence>
<gene>
    <name evidence="10" type="ORF">J8A68_000995</name>
</gene>
<keyword evidence="5 8" id="KW-0698">rRNA processing</keyword>
<evidence type="ECO:0000256" key="9">
    <source>
        <dbReference type="SAM" id="MobiDB-lite"/>
    </source>
</evidence>
<comment type="subcellular location">
    <subcellularLocation>
        <location evidence="2 8">Nucleus</location>
        <location evidence="2 8">Nucleolus</location>
    </subcellularLocation>
</comment>
<keyword evidence="4 8" id="KW-0690">Ribosome biogenesis</keyword>
<dbReference type="Proteomes" id="UP000694255">
    <property type="component" value="Unassembled WGS sequence"/>
</dbReference>
<evidence type="ECO:0000256" key="7">
    <source>
        <dbReference type="ARBA" id="ARBA00023242"/>
    </source>
</evidence>
<keyword evidence="7 8" id="KW-0539">Nucleus</keyword>
<protein>
    <recommendedName>
        <fullName evidence="8">rRNA-processing protein</fullName>
    </recommendedName>
</protein>